<evidence type="ECO:0000256" key="1">
    <source>
        <dbReference type="ARBA" id="ARBA00004141"/>
    </source>
</evidence>
<feature type="domain" description="Rhodopsin" evidence="8">
    <location>
        <begin position="23"/>
        <end position="267"/>
    </location>
</feature>
<feature type="transmembrane region" description="Helical" evidence="7">
    <location>
        <begin position="205"/>
        <end position="223"/>
    </location>
</feature>
<evidence type="ECO:0000256" key="4">
    <source>
        <dbReference type="ARBA" id="ARBA00023136"/>
    </source>
</evidence>
<sequence>MDEDTILIVGIALGVLAIITVIARFAVRHNKKAGFKWDDWMILVSIVAMIITDVLAVYAIIVNPTGPEAATNATQTEHYSEADQEYTRLTWSLTVVYFFTVSSTKFSIVFMYHRLFYVDRSLRRQIWALSVIIGGYWIGCTGANLANCIPLKYTWVNSLADPRYCFNYNHYWFAVGIVEAVIDVLVLLLPIRVILKLQFSRQQKIAVIFVFLLGVLVIISGILKTAFGYIPGSRQPSFANTQLWTTIHICTGIICACLPICWPLITRLGRISPSTWSGTTWIRKYWYSPSGWSSREQQGSNRPTTDERRFNKLTNNFTSRGFDVTFSSAGGETQEDEYPLSKMQYQSTTSAV</sequence>
<name>A0A8K0SIN5_9HYPO</name>
<evidence type="ECO:0000313" key="9">
    <source>
        <dbReference type="EMBL" id="KAH7304790.1"/>
    </source>
</evidence>
<dbReference type="EMBL" id="JAGPNK010000021">
    <property type="protein sequence ID" value="KAH7304790.1"/>
    <property type="molecule type" value="Genomic_DNA"/>
</dbReference>
<dbReference type="GO" id="GO:0016020">
    <property type="term" value="C:membrane"/>
    <property type="evidence" value="ECO:0007669"/>
    <property type="project" value="UniProtKB-SubCell"/>
</dbReference>
<feature type="region of interest" description="Disordered" evidence="6">
    <location>
        <begin position="291"/>
        <end position="310"/>
    </location>
</feature>
<feature type="transmembrane region" description="Helical" evidence="7">
    <location>
        <begin position="95"/>
        <end position="114"/>
    </location>
</feature>
<gene>
    <name evidence="9" type="ORF">B0I35DRAFT_400964</name>
</gene>
<reference evidence="9" key="1">
    <citation type="journal article" date="2021" name="Nat. Commun.">
        <title>Genetic determinants of endophytism in the Arabidopsis root mycobiome.</title>
        <authorList>
            <person name="Mesny F."/>
            <person name="Miyauchi S."/>
            <person name="Thiergart T."/>
            <person name="Pickel B."/>
            <person name="Atanasova L."/>
            <person name="Karlsson M."/>
            <person name="Huettel B."/>
            <person name="Barry K.W."/>
            <person name="Haridas S."/>
            <person name="Chen C."/>
            <person name="Bauer D."/>
            <person name="Andreopoulos W."/>
            <person name="Pangilinan J."/>
            <person name="LaButti K."/>
            <person name="Riley R."/>
            <person name="Lipzen A."/>
            <person name="Clum A."/>
            <person name="Drula E."/>
            <person name="Henrissat B."/>
            <person name="Kohler A."/>
            <person name="Grigoriev I.V."/>
            <person name="Martin F.M."/>
            <person name="Hacquard S."/>
        </authorList>
    </citation>
    <scope>NUCLEOTIDE SEQUENCE</scope>
    <source>
        <strain evidence="9">MPI-CAGE-CH-0235</strain>
    </source>
</reference>
<evidence type="ECO:0000259" key="8">
    <source>
        <dbReference type="Pfam" id="PF20684"/>
    </source>
</evidence>
<dbReference type="Proteomes" id="UP000813444">
    <property type="component" value="Unassembled WGS sequence"/>
</dbReference>
<feature type="compositionally biased region" description="Polar residues" evidence="6">
    <location>
        <begin position="343"/>
        <end position="352"/>
    </location>
</feature>
<dbReference type="AlphaFoldDB" id="A0A8K0SIN5"/>
<dbReference type="InterPro" id="IPR049326">
    <property type="entry name" value="Rhodopsin_dom_fungi"/>
</dbReference>
<proteinExistence type="inferred from homology"/>
<evidence type="ECO:0000256" key="3">
    <source>
        <dbReference type="ARBA" id="ARBA00022989"/>
    </source>
</evidence>
<evidence type="ECO:0000256" key="7">
    <source>
        <dbReference type="SAM" id="Phobius"/>
    </source>
</evidence>
<feature type="transmembrane region" description="Helical" evidence="7">
    <location>
        <begin position="126"/>
        <end position="146"/>
    </location>
</feature>
<dbReference type="InterPro" id="IPR052337">
    <property type="entry name" value="SAT4-like"/>
</dbReference>
<evidence type="ECO:0000313" key="10">
    <source>
        <dbReference type="Proteomes" id="UP000813444"/>
    </source>
</evidence>
<comment type="similarity">
    <text evidence="5">Belongs to the SAT4 family.</text>
</comment>
<feature type="transmembrane region" description="Helical" evidence="7">
    <location>
        <begin position="39"/>
        <end position="61"/>
    </location>
</feature>
<dbReference type="PANTHER" id="PTHR33048:SF47">
    <property type="entry name" value="INTEGRAL MEMBRANE PROTEIN-RELATED"/>
    <property type="match status" value="1"/>
</dbReference>
<evidence type="ECO:0000256" key="6">
    <source>
        <dbReference type="SAM" id="MobiDB-lite"/>
    </source>
</evidence>
<dbReference type="Pfam" id="PF20684">
    <property type="entry name" value="Fung_rhodopsin"/>
    <property type="match status" value="1"/>
</dbReference>
<comment type="caution">
    <text evidence="9">The sequence shown here is derived from an EMBL/GenBank/DDBJ whole genome shotgun (WGS) entry which is preliminary data.</text>
</comment>
<keyword evidence="4 7" id="KW-0472">Membrane</keyword>
<feature type="transmembrane region" description="Helical" evidence="7">
    <location>
        <begin position="171"/>
        <end position="193"/>
    </location>
</feature>
<evidence type="ECO:0000256" key="5">
    <source>
        <dbReference type="ARBA" id="ARBA00038359"/>
    </source>
</evidence>
<dbReference type="PANTHER" id="PTHR33048">
    <property type="entry name" value="PTH11-LIKE INTEGRAL MEMBRANE PROTEIN (AFU_ORTHOLOGUE AFUA_5G11245)"/>
    <property type="match status" value="1"/>
</dbReference>
<dbReference type="OrthoDB" id="5329176at2759"/>
<accession>A0A8K0SIN5</accession>
<comment type="subcellular location">
    <subcellularLocation>
        <location evidence="1">Membrane</location>
        <topology evidence="1">Multi-pass membrane protein</topology>
    </subcellularLocation>
</comment>
<feature type="compositionally biased region" description="Polar residues" evidence="6">
    <location>
        <begin position="291"/>
        <end position="303"/>
    </location>
</feature>
<organism evidence="9 10">
    <name type="scientific">Stachybotrys elegans</name>
    <dbReference type="NCBI Taxonomy" id="80388"/>
    <lineage>
        <taxon>Eukaryota</taxon>
        <taxon>Fungi</taxon>
        <taxon>Dikarya</taxon>
        <taxon>Ascomycota</taxon>
        <taxon>Pezizomycotina</taxon>
        <taxon>Sordariomycetes</taxon>
        <taxon>Hypocreomycetidae</taxon>
        <taxon>Hypocreales</taxon>
        <taxon>Stachybotryaceae</taxon>
        <taxon>Stachybotrys</taxon>
    </lineage>
</organism>
<feature type="transmembrane region" description="Helical" evidence="7">
    <location>
        <begin position="243"/>
        <end position="265"/>
    </location>
</feature>
<keyword evidence="2 7" id="KW-0812">Transmembrane</keyword>
<keyword evidence="3 7" id="KW-1133">Transmembrane helix</keyword>
<feature type="region of interest" description="Disordered" evidence="6">
    <location>
        <begin position="325"/>
        <end position="352"/>
    </location>
</feature>
<keyword evidence="10" id="KW-1185">Reference proteome</keyword>
<evidence type="ECO:0000256" key="2">
    <source>
        <dbReference type="ARBA" id="ARBA00022692"/>
    </source>
</evidence>
<feature type="transmembrane region" description="Helical" evidence="7">
    <location>
        <begin position="6"/>
        <end position="27"/>
    </location>
</feature>
<protein>
    <submittedName>
        <fullName evidence="9">Integral membrane protein</fullName>
    </submittedName>
</protein>